<reference evidence="12 13" key="1">
    <citation type="submission" date="2023-08" db="EMBL/GenBank/DDBJ databases">
        <title>Black Yeasts Isolated from many extreme environments.</title>
        <authorList>
            <person name="Coleine C."/>
            <person name="Stajich J.E."/>
            <person name="Selbmann L."/>
        </authorList>
    </citation>
    <scope>NUCLEOTIDE SEQUENCE [LARGE SCALE GENOMIC DNA]</scope>
    <source>
        <strain evidence="12 13">CCFEE 5792</strain>
    </source>
</reference>
<dbReference type="GO" id="GO:0005739">
    <property type="term" value="C:mitochondrion"/>
    <property type="evidence" value="ECO:0007669"/>
    <property type="project" value="TreeGrafter"/>
</dbReference>
<evidence type="ECO:0000313" key="12">
    <source>
        <dbReference type="EMBL" id="KAK5056580.1"/>
    </source>
</evidence>
<dbReference type="AlphaFoldDB" id="A0AAV9NFF9"/>
<dbReference type="PANTHER" id="PTHR11956:SF11">
    <property type="entry name" value="ARGININE--TRNA LIGASE, MITOCHONDRIAL-RELATED"/>
    <property type="match status" value="1"/>
</dbReference>
<dbReference type="Gene3D" id="3.40.50.620">
    <property type="entry name" value="HUPs"/>
    <property type="match status" value="1"/>
</dbReference>
<feature type="compositionally biased region" description="Polar residues" evidence="10">
    <location>
        <begin position="651"/>
        <end position="664"/>
    </location>
</feature>
<keyword evidence="6 9" id="KW-0648">Protein biosynthesis</keyword>
<dbReference type="SUPFAM" id="SSF47323">
    <property type="entry name" value="Anticodon-binding domain of a subclass of class I aminoacyl-tRNA synthetases"/>
    <property type="match status" value="1"/>
</dbReference>
<dbReference type="InterPro" id="IPR001278">
    <property type="entry name" value="Arg-tRNA-ligase"/>
</dbReference>
<keyword evidence="3 9" id="KW-0436">Ligase</keyword>
<dbReference type="Pfam" id="PF05746">
    <property type="entry name" value="DALR_1"/>
    <property type="match status" value="1"/>
</dbReference>
<keyword evidence="5 9" id="KW-0067">ATP-binding</keyword>
<feature type="domain" description="DALR anticodon binding" evidence="11">
    <location>
        <begin position="524"/>
        <end position="631"/>
    </location>
</feature>
<dbReference type="EMBL" id="JAVRRD010000007">
    <property type="protein sequence ID" value="KAK5056580.1"/>
    <property type="molecule type" value="Genomic_DNA"/>
</dbReference>
<dbReference type="Gene3D" id="1.10.730.10">
    <property type="entry name" value="Isoleucyl-tRNA Synthetase, Domain 1"/>
    <property type="match status" value="1"/>
</dbReference>
<evidence type="ECO:0000256" key="3">
    <source>
        <dbReference type="ARBA" id="ARBA00022598"/>
    </source>
</evidence>
<dbReference type="InterPro" id="IPR035684">
    <property type="entry name" value="ArgRS_core"/>
</dbReference>
<feature type="compositionally biased region" description="Low complexity" evidence="10">
    <location>
        <begin position="790"/>
        <end position="806"/>
    </location>
</feature>
<keyword evidence="7 9" id="KW-0030">Aminoacyl-tRNA synthetase</keyword>
<dbReference type="GO" id="GO:0004814">
    <property type="term" value="F:arginine-tRNA ligase activity"/>
    <property type="evidence" value="ECO:0007669"/>
    <property type="project" value="UniProtKB-EC"/>
</dbReference>
<keyword evidence="4 9" id="KW-0547">Nucleotide-binding</keyword>
<feature type="region of interest" description="Disordered" evidence="10">
    <location>
        <begin position="760"/>
        <end position="824"/>
    </location>
</feature>
<dbReference type="SUPFAM" id="SSF52374">
    <property type="entry name" value="Nucleotidylyl transferase"/>
    <property type="match status" value="1"/>
</dbReference>
<gene>
    <name evidence="12" type="ORF">LTR84_012112</name>
</gene>
<comment type="similarity">
    <text evidence="1 9">Belongs to the class-I aminoacyl-tRNA synthetase family.</text>
</comment>
<evidence type="ECO:0000256" key="4">
    <source>
        <dbReference type="ARBA" id="ARBA00022741"/>
    </source>
</evidence>
<evidence type="ECO:0000256" key="6">
    <source>
        <dbReference type="ARBA" id="ARBA00022917"/>
    </source>
</evidence>
<sequence>MATLLREGIEALLARLGVEDPIPDIEGTDIQSNPIDIYLSYLTDTLVKLTECSPQVAHGSIQWPSDLGDLAVILPRLRLQTQNPKALAVELKQKFPGSHLMGHPVDDGIHLRFFFSAQILGRLLLPYIIDRGRSYGIPNIANHTDLELPKTEPKKILVEFSSPNLGKEFDGLHLRSTIIGAYIASLYESMGHEVTRMNFLGDWGQHIGLLAAGWSRFGSEDALTADPLRHLLEVYTQIDELSKSEQANSQELPSDGQLSGIAAELEANVTALDNADPGAMALWTRFRESSIKSYTDIYARMDIRFDEYSGESEVNHATISEVETTLGDKIVFDETKGGWIIDFSVHETRVLKNGHAKLRNLRGLTTYLLRDIAAALDRSRKHTFHKLFYVVSARQDSHFQQLFAVLELMGQSELADRLQHLSFSTARGLAPEEGISGLLLSDILDQCRTTVSNLQANKPDRFSHYQGQDVLTLCDKLGTTSLMTQELAIRRKDDLIFDIPNIGNVEEETGMSLQDCFAKISVRLQGVIIDQEGLEKSDDDLFEDERYAEILRVLIQFPVTVKSSFEKLDSSPILTHLFRLVASVDYLLDEEGESEASGSNHNIVKLCLYQAVRQVLENGMHLIGLTPIEIAPLQEHSGIFPIEQATEVNVEDSTALSETRTTPPTEIVNIQEENATGAAPEPDEPSTQGDAGAAIVPAEESTTALDPATSSPVERASNVAEPQTTGGTDAEMTPTVATQCEVNPPDEAPPATEAITEAADHVQTQNPETSPPAAPGDDTKALAANDAPENETPTTAPTEGETTTSEVIEHEALNPPDYAHCDPLASAEDNHHLKMPEHVASIEAH</sequence>
<organism evidence="12 13">
    <name type="scientific">Exophiala bonariae</name>
    <dbReference type="NCBI Taxonomy" id="1690606"/>
    <lineage>
        <taxon>Eukaryota</taxon>
        <taxon>Fungi</taxon>
        <taxon>Dikarya</taxon>
        <taxon>Ascomycota</taxon>
        <taxon>Pezizomycotina</taxon>
        <taxon>Eurotiomycetes</taxon>
        <taxon>Chaetothyriomycetidae</taxon>
        <taxon>Chaetothyriales</taxon>
        <taxon>Herpotrichiellaceae</taxon>
        <taxon>Exophiala</taxon>
    </lineage>
</organism>
<dbReference type="GO" id="GO:0006420">
    <property type="term" value="P:arginyl-tRNA aminoacylation"/>
    <property type="evidence" value="ECO:0007669"/>
    <property type="project" value="InterPro"/>
</dbReference>
<dbReference type="RefSeq" id="XP_064708296.1">
    <property type="nucleotide sequence ID" value="XM_064855636.1"/>
</dbReference>
<dbReference type="SUPFAM" id="SSF55190">
    <property type="entry name" value="Arginyl-tRNA synthetase (ArgRS), N-terminal 'additional' domain"/>
    <property type="match status" value="1"/>
</dbReference>
<dbReference type="Gene3D" id="3.30.1360.70">
    <property type="entry name" value="Arginyl tRNA synthetase N-terminal domain"/>
    <property type="match status" value="1"/>
</dbReference>
<dbReference type="PRINTS" id="PR01038">
    <property type="entry name" value="TRNASYNTHARG"/>
</dbReference>
<comment type="catalytic activity">
    <reaction evidence="8">
        <text>tRNA(Arg) + L-arginine + ATP = L-arginyl-tRNA(Arg) + AMP + diphosphate</text>
        <dbReference type="Rhea" id="RHEA:20301"/>
        <dbReference type="Rhea" id="RHEA-COMP:9658"/>
        <dbReference type="Rhea" id="RHEA-COMP:9673"/>
        <dbReference type="ChEBI" id="CHEBI:30616"/>
        <dbReference type="ChEBI" id="CHEBI:32682"/>
        <dbReference type="ChEBI" id="CHEBI:33019"/>
        <dbReference type="ChEBI" id="CHEBI:78442"/>
        <dbReference type="ChEBI" id="CHEBI:78513"/>
        <dbReference type="ChEBI" id="CHEBI:456215"/>
        <dbReference type="EC" id="6.1.1.19"/>
    </reaction>
</comment>
<dbReference type="InterPro" id="IPR009080">
    <property type="entry name" value="tRNAsynth_Ia_anticodon-bd"/>
</dbReference>
<comment type="caution">
    <text evidence="12">The sequence shown here is derived from an EMBL/GenBank/DDBJ whole genome shotgun (WGS) entry which is preliminary data.</text>
</comment>
<dbReference type="GO" id="GO:0005524">
    <property type="term" value="F:ATP binding"/>
    <property type="evidence" value="ECO:0007669"/>
    <property type="project" value="UniProtKB-KW"/>
</dbReference>
<evidence type="ECO:0000256" key="2">
    <source>
        <dbReference type="ARBA" id="ARBA00012837"/>
    </source>
</evidence>
<keyword evidence="13" id="KW-1185">Reference proteome</keyword>
<evidence type="ECO:0000256" key="1">
    <source>
        <dbReference type="ARBA" id="ARBA00005594"/>
    </source>
</evidence>
<proteinExistence type="inferred from homology"/>
<dbReference type="InterPro" id="IPR008909">
    <property type="entry name" value="DALR_anticod-bd"/>
</dbReference>
<evidence type="ECO:0000313" key="13">
    <source>
        <dbReference type="Proteomes" id="UP001358417"/>
    </source>
</evidence>
<dbReference type="SMART" id="SM00836">
    <property type="entry name" value="DALR_1"/>
    <property type="match status" value="1"/>
</dbReference>
<name>A0AAV9NFF9_9EURO</name>
<feature type="compositionally biased region" description="Polar residues" evidence="10">
    <location>
        <begin position="700"/>
        <end position="712"/>
    </location>
</feature>
<evidence type="ECO:0000256" key="8">
    <source>
        <dbReference type="ARBA" id="ARBA00049339"/>
    </source>
</evidence>
<dbReference type="EC" id="6.1.1.19" evidence="2"/>
<evidence type="ECO:0000256" key="10">
    <source>
        <dbReference type="SAM" id="MobiDB-lite"/>
    </source>
</evidence>
<dbReference type="Proteomes" id="UP001358417">
    <property type="component" value="Unassembled WGS sequence"/>
</dbReference>
<protein>
    <recommendedName>
        <fullName evidence="2">arginine--tRNA ligase</fullName>
        <ecNumber evidence="2">6.1.1.19</ecNumber>
    </recommendedName>
</protein>
<dbReference type="PANTHER" id="PTHR11956">
    <property type="entry name" value="ARGINYL-TRNA SYNTHETASE"/>
    <property type="match status" value="1"/>
</dbReference>
<accession>A0AAV9NFF9</accession>
<dbReference type="GO" id="GO:0032543">
    <property type="term" value="P:mitochondrial translation"/>
    <property type="evidence" value="ECO:0007669"/>
    <property type="project" value="TreeGrafter"/>
</dbReference>
<dbReference type="InterPro" id="IPR036695">
    <property type="entry name" value="Arg-tRNA-synth_N_sf"/>
</dbReference>
<evidence type="ECO:0000256" key="7">
    <source>
        <dbReference type="ARBA" id="ARBA00023146"/>
    </source>
</evidence>
<dbReference type="InterPro" id="IPR014729">
    <property type="entry name" value="Rossmann-like_a/b/a_fold"/>
</dbReference>
<feature type="region of interest" description="Disordered" evidence="10">
    <location>
        <begin position="649"/>
        <end position="731"/>
    </location>
</feature>
<dbReference type="Pfam" id="PF00750">
    <property type="entry name" value="tRNA-synt_1d"/>
    <property type="match status" value="1"/>
</dbReference>
<evidence type="ECO:0000256" key="9">
    <source>
        <dbReference type="RuleBase" id="RU363038"/>
    </source>
</evidence>
<dbReference type="GeneID" id="89980259"/>
<evidence type="ECO:0000256" key="5">
    <source>
        <dbReference type="ARBA" id="ARBA00022840"/>
    </source>
</evidence>
<evidence type="ECO:0000259" key="11">
    <source>
        <dbReference type="SMART" id="SM00836"/>
    </source>
</evidence>